<name>A0A2H5Q4K5_CITUN</name>
<dbReference type="Proteomes" id="UP000236630">
    <property type="component" value="Unassembled WGS sequence"/>
</dbReference>
<comment type="caution">
    <text evidence="1">The sequence shown here is derived from an EMBL/GenBank/DDBJ whole genome shotgun (WGS) entry which is preliminary data.</text>
</comment>
<dbReference type="AlphaFoldDB" id="A0A2H5Q4K5"/>
<organism evidence="1 2">
    <name type="scientific">Citrus unshiu</name>
    <name type="common">Satsuma mandarin</name>
    <name type="synonym">Citrus nobilis var. unshiu</name>
    <dbReference type="NCBI Taxonomy" id="55188"/>
    <lineage>
        <taxon>Eukaryota</taxon>
        <taxon>Viridiplantae</taxon>
        <taxon>Streptophyta</taxon>
        <taxon>Embryophyta</taxon>
        <taxon>Tracheophyta</taxon>
        <taxon>Spermatophyta</taxon>
        <taxon>Magnoliopsida</taxon>
        <taxon>eudicotyledons</taxon>
        <taxon>Gunneridae</taxon>
        <taxon>Pentapetalae</taxon>
        <taxon>rosids</taxon>
        <taxon>malvids</taxon>
        <taxon>Sapindales</taxon>
        <taxon>Rutaceae</taxon>
        <taxon>Aurantioideae</taxon>
        <taxon>Citrus</taxon>
    </lineage>
</organism>
<protein>
    <recommendedName>
        <fullName evidence="3">Transposase MuDR plant domain-containing protein</fullName>
    </recommendedName>
</protein>
<proteinExistence type="predicted"/>
<evidence type="ECO:0000313" key="2">
    <source>
        <dbReference type="Proteomes" id="UP000236630"/>
    </source>
</evidence>
<evidence type="ECO:0008006" key="3">
    <source>
        <dbReference type="Google" id="ProtNLM"/>
    </source>
</evidence>
<evidence type="ECO:0000313" key="1">
    <source>
        <dbReference type="EMBL" id="GAY59579.1"/>
    </source>
</evidence>
<dbReference type="EMBL" id="BDQV01000213">
    <property type="protein sequence ID" value="GAY59579.1"/>
    <property type="molecule type" value="Genomic_DNA"/>
</dbReference>
<sequence length="224" mass="26933">MDYVMRENMHMPSDVPIQFFIGQCFRNFRQLTWAIKTYAVENKFKVYKHKCPWFLHVAKTRFGQTFIVRRLHNVHTCQRDLKNPECTAEFIVAKFAATIIEHPDTNVEWIQSELRRMYGAKIHKYKIYRVKKKVLQRQGADYESSYKLIINYAQSILTKMPQALALVKRRTEREYLREESIVKKGTIGEKERNPRSKLFSSLYEELNLFFWLKDNEALIHHYCN</sequence>
<reference evidence="1 2" key="1">
    <citation type="journal article" date="2017" name="Front. Genet.">
        <title>Draft sequencing of the heterozygous diploid genome of Satsuma (Citrus unshiu Marc.) using a hybrid assembly approach.</title>
        <authorList>
            <person name="Shimizu T."/>
            <person name="Tanizawa Y."/>
            <person name="Mochizuki T."/>
            <person name="Nagasaki H."/>
            <person name="Yoshioka T."/>
            <person name="Toyoda A."/>
            <person name="Fujiyama A."/>
            <person name="Kaminuma E."/>
            <person name="Nakamura Y."/>
        </authorList>
    </citation>
    <scope>NUCLEOTIDE SEQUENCE [LARGE SCALE GENOMIC DNA]</scope>
    <source>
        <strain evidence="2">cv. Miyagawa wase</strain>
    </source>
</reference>
<dbReference type="PANTHER" id="PTHR31973">
    <property type="entry name" value="POLYPROTEIN, PUTATIVE-RELATED"/>
    <property type="match status" value="1"/>
</dbReference>
<accession>A0A2H5Q4K5</accession>
<dbReference type="PANTHER" id="PTHR31973:SF187">
    <property type="entry name" value="MUTATOR TRANSPOSASE MUDRA PROTEIN"/>
    <property type="match status" value="1"/>
</dbReference>
<gene>
    <name evidence="1" type="ORF">CUMW_195500</name>
</gene>
<keyword evidence="2" id="KW-1185">Reference proteome</keyword>